<protein>
    <submittedName>
        <fullName evidence="2">Uncharacterized protein</fullName>
    </submittedName>
</protein>
<gene>
    <name evidence="2" type="ORF">TBRA_LOCUS5238</name>
</gene>
<feature type="region of interest" description="Disordered" evidence="1">
    <location>
        <begin position="138"/>
        <end position="166"/>
    </location>
</feature>
<name>A0A6H5ID69_9HYME</name>
<accession>A0A6H5ID69</accession>
<evidence type="ECO:0000256" key="1">
    <source>
        <dbReference type="SAM" id="MobiDB-lite"/>
    </source>
</evidence>
<dbReference type="AlphaFoldDB" id="A0A6H5ID69"/>
<feature type="region of interest" description="Disordered" evidence="1">
    <location>
        <begin position="59"/>
        <end position="84"/>
    </location>
</feature>
<proteinExistence type="predicted"/>
<evidence type="ECO:0000313" key="2">
    <source>
        <dbReference type="EMBL" id="CAB0033321.1"/>
    </source>
</evidence>
<dbReference type="EMBL" id="CADCXV010000706">
    <property type="protein sequence ID" value="CAB0033321.1"/>
    <property type="molecule type" value="Genomic_DNA"/>
</dbReference>
<organism evidence="2 3">
    <name type="scientific">Trichogramma brassicae</name>
    <dbReference type="NCBI Taxonomy" id="86971"/>
    <lineage>
        <taxon>Eukaryota</taxon>
        <taxon>Metazoa</taxon>
        <taxon>Ecdysozoa</taxon>
        <taxon>Arthropoda</taxon>
        <taxon>Hexapoda</taxon>
        <taxon>Insecta</taxon>
        <taxon>Pterygota</taxon>
        <taxon>Neoptera</taxon>
        <taxon>Endopterygota</taxon>
        <taxon>Hymenoptera</taxon>
        <taxon>Apocrita</taxon>
        <taxon>Proctotrupomorpha</taxon>
        <taxon>Chalcidoidea</taxon>
        <taxon>Trichogrammatidae</taxon>
        <taxon>Trichogramma</taxon>
    </lineage>
</organism>
<sequence>MYFKQSNAALIIYDEYLATHVRAPVHDGASAYMSHDYFLATQTLVTTISPGVLANYSAQAERQTTARSPPTSNTNALSSTRLPGRLAQVPRDSFKATLVRCLARSARSRRCTAPISAFLSNSRLSPTEFTRVRDAKRPVVPKHGSPEGLEAASRRTRTTSSTRGRSRFPLSTVHMRAACSARRGPPGSNESFAPIVGLQSAYEDSNDDSRRTSSRMMCALAFVLVDDVEEVFDLFKEQEELPEVFSIKVVPYFEKTYIRGKKSRGRAKAVLHPVILRSGSFGLDLLYPNPTLRSVDSQNKTLNQGGSCYSYYKSYRFHLVKSRILKLRPRVALNASRQDTCADNTKFNTAKHFFIFSQSILETSHELVNLYFDLRNLYGKCQSTRCSIFSSATSAPREAARASPSLRSICEPPVRPAADRRAQTRALLRLKRTSAGRNPEAERRQCYIPWSGLNNKLLFLRLVAEINLKRCLACYGTNNRTGDIVKIVKNNDIPDKVGAQRSDYRVHRSANNQYFPT</sequence>
<reference evidence="2 3" key="1">
    <citation type="submission" date="2020-02" db="EMBL/GenBank/DDBJ databases">
        <authorList>
            <person name="Ferguson B K."/>
        </authorList>
    </citation>
    <scope>NUCLEOTIDE SEQUENCE [LARGE SCALE GENOMIC DNA]</scope>
</reference>
<dbReference type="Proteomes" id="UP000479190">
    <property type="component" value="Unassembled WGS sequence"/>
</dbReference>
<feature type="compositionally biased region" description="Polar residues" evidence="1">
    <location>
        <begin position="59"/>
        <end position="81"/>
    </location>
</feature>
<evidence type="ECO:0000313" key="3">
    <source>
        <dbReference type="Proteomes" id="UP000479190"/>
    </source>
</evidence>
<feature type="non-terminal residue" evidence="2">
    <location>
        <position position="517"/>
    </location>
</feature>
<keyword evidence="3" id="KW-1185">Reference proteome</keyword>